<dbReference type="EMBL" id="JANBPY010001486">
    <property type="protein sequence ID" value="KAJ1959837.1"/>
    <property type="molecule type" value="Genomic_DNA"/>
</dbReference>
<dbReference type="GO" id="GO:0007095">
    <property type="term" value="P:mitotic G2 DNA damage checkpoint signaling"/>
    <property type="evidence" value="ECO:0007669"/>
    <property type="project" value="TreeGrafter"/>
</dbReference>
<dbReference type="AlphaFoldDB" id="A0A9W8ALK6"/>
<accession>A0A9W8ALK6</accession>
<dbReference type="GO" id="GO:0005634">
    <property type="term" value="C:nucleus"/>
    <property type="evidence" value="ECO:0007669"/>
    <property type="project" value="TreeGrafter"/>
</dbReference>
<feature type="compositionally biased region" description="Polar residues" evidence="1">
    <location>
        <begin position="140"/>
        <end position="152"/>
    </location>
</feature>
<comment type="caution">
    <text evidence="3">The sequence shown here is derived from an EMBL/GenBank/DDBJ whole genome shotgun (WGS) entry which is preliminary data.</text>
</comment>
<feature type="compositionally biased region" description="Polar residues" evidence="1">
    <location>
        <begin position="323"/>
        <end position="340"/>
    </location>
</feature>
<gene>
    <name evidence="3" type="ORF">IWQ62_004455</name>
</gene>
<dbReference type="Pfam" id="PF15749">
    <property type="entry name" value="MRNIP"/>
    <property type="match status" value="1"/>
</dbReference>
<evidence type="ECO:0000313" key="3">
    <source>
        <dbReference type="EMBL" id="KAJ1959837.1"/>
    </source>
</evidence>
<feature type="domain" description="MRN complex-interacting protein N-terminal" evidence="2">
    <location>
        <begin position="6"/>
        <end position="73"/>
    </location>
</feature>
<feature type="compositionally biased region" description="Polar residues" evidence="1">
    <location>
        <begin position="348"/>
        <end position="361"/>
    </location>
</feature>
<name>A0A9W8ALK6_9FUNG</name>
<dbReference type="PANTHER" id="PTHR15863">
    <property type="entry name" value="MRN COMPLEX-INTERACTING PROTEIN"/>
    <property type="match status" value="1"/>
</dbReference>
<dbReference type="OrthoDB" id="5960226at2759"/>
<feature type="region of interest" description="Disordered" evidence="1">
    <location>
        <begin position="221"/>
        <end position="303"/>
    </location>
</feature>
<evidence type="ECO:0000256" key="1">
    <source>
        <dbReference type="SAM" id="MobiDB-lite"/>
    </source>
</evidence>
<organism evidence="3 4">
    <name type="scientific">Dispira parvispora</name>
    <dbReference type="NCBI Taxonomy" id="1520584"/>
    <lineage>
        <taxon>Eukaryota</taxon>
        <taxon>Fungi</taxon>
        <taxon>Fungi incertae sedis</taxon>
        <taxon>Zoopagomycota</taxon>
        <taxon>Kickxellomycotina</taxon>
        <taxon>Dimargaritomycetes</taxon>
        <taxon>Dimargaritales</taxon>
        <taxon>Dimargaritaceae</taxon>
        <taxon>Dispira</taxon>
    </lineage>
</organism>
<feature type="compositionally biased region" description="Polar residues" evidence="1">
    <location>
        <begin position="186"/>
        <end position="196"/>
    </location>
</feature>
<proteinExistence type="predicted"/>
<dbReference type="GO" id="GO:0003682">
    <property type="term" value="F:chromatin binding"/>
    <property type="evidence" value="ECO:0007669"/>
    <property type="project" value="TreeGrafter"/>
</dbReference>
<keyword evidence="4" id="KW-1185">Reference proteome</keyword>
<feature type="compositionally biased region" description="Low complexity" evidence="1">
    <location>
        <begin position="221"/>
        <end position="235"/>
    </location>
</feature>
<evidence type="ECO:0000259" key="2">
    <source>
        <dbReference type="Pfam" id="PF15749"/>
    </source>
</evidence>
<evidence type="ECO:0000313" key="4">
    <source>
        <dbReference type="Proteomes" id="UP001150925"/>
    </source>
</evidence>
<dbReference type="InterPro" id="IPR032739">
    <property type="entry name" value="MRNIP"/>
</dbReference>
<feature type="region of interest" description="Disordered" evidence="1">
    <location>
        <begin position="91"/>
        <end position="196"/>
    </location>
</feature>
<protein>
    <recommendedName>
        <fullName evidence="2">MRN complex-interacting protein N-terminal domain-containing protein</fullName>
    </recommendedName>
</protein>
<reference evidence="3" key="1">
    <citation type="submission" date="2022-07" db="EMBL/GenBank/DDBJ databases">
        <title>Phylogenomic reconstructions and comparative analyses of Kickxellomycotina fungi.</title>
        <authorList>
            <person name="Reynolds N.K."/>
            <person name="Stajich J.E."/>
            <person name="Barry K."/>
            <person name="Grigoriev I.V."/>
            <person name="Crous P."/>
            <person name="Smith M.E."/>
        </authorList>
    </citation>
    <scope>NUCLEOTIDE SEQUENCE</scope>
    <source>
        <strain evidence="3">RSA 1196</strain>
    </source>
</reference>
<dbReference type="Proteomes" id="UP001150925">
    <property type="component" value="Unassembled WGS sequence"/>
</dbReference>
<sequence length="374" mass="40945">MPTFWVLRCFDEHCSAFQVHQTKKSKKWQCKLCHQKQSVKRILFESEDPSQCREIVQKMNLQRGQSQDNLGFQTYTQADLQPPVCNVPSSNEGISPGDPVGTEQDNIIRSPPTGSKWEGYIDATASPPGSESEPDDSAPRFTTTIPSQMNSQKTRRVTGKGGRARRQEISATSTSNRKPPTKRPRTASTTDNASWKQTKMSAFLQASRKQPSPAAIPPVVIELPSSPVSSSSTDPRSTRQASDDYPSPTPVVPPASLEKSPSPTTKILPLTSTPALQNESSFVSDSPRLPNPPAIASLPSAKPQTKRDLLFDALKRLNRHQCTKATTLTTSPRHASNTDESGILATLPSDQSSVTKPTSRWGQYYEPSDSDEDG</sequence>
<dbReference type="PANTHER" id="PTHR15863:SF2">
    <property type="entry name" value="MRN COMPLEX-INTERACTING PROTEIN"/>
    <property type="match status" value="1"/>
</dbReference>
<feature type="compositionally biased region" description="Basic residues" evidence="1">
    <location>
        <begin position="153"/>
        <end position="164"/>
    </location>
</feature>
<feature type="region of interest" description="Disordered" evidence="1">
    <location>
        <begin position="323"/>
        <end position="374"/>
    </location>
</feature>
<feature type="compositionally biased region" description="Polar residues" evidence="1">
    <location>
        <begin position="259"/>
        <end position="284"/>
    </location>
</feature>
<dbReference type="InterPro" id="IPR049472">
    <property type="entry name" value="MRNIP_N"/>
</dbReference>
<feature type="compositionally biased region" description="Polar residues" evidence="1">
    <location>
        <begin position="169"/>
        <end position="178"/>
    </location>
</feature>